<proteinExistence type="predicted"/>
<dbReference type="EMBL" id="BAABJZ010000009">
    <property type="protein sequence ID" value="GAA4877213.1"/>
    <property type="molecule type" value="Genomic_DNA"/>
</dbReference>
<dbReference type="InterPro" id="IPR053196">
    <property type="entry name" value="Lipoprotein_YbaY-like"/>
</dbReference>
<gene>
    <name evidence="2" type="ORF">GCM10023333_08110</name>
</gene>
<dbReference type="RefSeq" id="WP_345333683.1">
    <property type="nucleotide sequence ID" value="NZ_BAABJZ010000009.1"/>
</dbReference>
<keyword evidence="1" id="KW-0732">Signal</keyword>
<sequence length="129" mass="14091">MFRAFAAALLSLLLTACVTVDESKEDVVRLSGVVTFKEATLLPANSSIMVAVIDADKPGMVLDQKDYEVGKLPVPFFFAIPKDQIDKRANYVVWASVRVQGQTILHTQRQFPVINNGALTATVLVEAAR</sequence>
<name>A0ABP9EEQ5_9GAMM</name>
<dbReference type="Pfam" id="PF09619">
    <property type="entry name" value="YscW"/>
    <property type="match status" value="1"/>
</dbReference>
<dbReference type="PROSITE" id="PS51257">
    <property type="entry name" value="PROKAR_LIPOPROTEIN"/>
    <property type="match status" value="1"/>
</dbReference>
<organism evidence="2 3">
    <name type="scientific">Ferrimonas pelagia</name>
    <dbReference type="NCBI Taxonomy" id="1177826"/>
    <lineage>
        <taxon>Bacteria</taxon>
        <taxon>Pseudomonadati</taxon>
        <taxon>Pseudomonadota</taxon>
        <taxon>Gammaproteobacteria</taxon>
        <taxon>Alteromonadales</taxon>
        <taxon>Ferrimonadaceae</taxon>
        <taxon>Ferrimonas</taxon>
    </lineage>
</organism>
<protein>
    <submittedName>
        <fullName evidence="2">YbaY family lipoprotein</fullName>
    </submittedName>
</protein>
<dbReference type="PANTHER" id="PTHR38013:SF1">
    <property type="entry name" value="GLYCOPROTEIN_POLYSACCHARIDE METABOLISM"/>
    <property type="match status" value="1"/>
</dbReference>
<dbReference type="InterPro" id="IPR039366">
    <property type="entry name" value="Pilotin"/>
</dbReference>
<dbReference type="PANTHER" id="PTHR38013">
    <property type="entry name" value="GLYCOPROTEIN/POLYSACCHARIDE METABOLISM"/>
    <property type="match status" value="1"/>
</dbReference>
<feature type="signal peptide" evidence="1">
    <location>
        <begin position="1"/>
        <end position="20"/>
    </location>
</feature>
<dbReference type="Proteomes" id="UP001499988">
    <property type="component" value="Unassembled WGS sequence"/>
</dbReference>
<accession>A0ABP9EEQ5</accession>
<evidence type="ECO:0000313" key="2">
    <source>
        <dbReference type="EMBL" id="GAA4877213.1"/>
    </source>
</evidence>
<keyword evidence="3" id="KW-1185">Reference proteome</keyword>
<evidence type="ECO:0000256" key="1">
    <source>
        <dbReference type="SAM" id="SignalP"/>
    </source>
</evidence>
<evidence type="ECO:0000313" key="3">
    <source>
        <dbReference type="Proteomes" id="UP001499988"/>
    </source>
</evidence>
<keyword evidence="2" id="KW-0449">Lipoprotein</keyword>
<comment type="caution">
    <text evidence="2">The sequence shown here is derived from an EMBL/GenBank/DDBJ whole genome shotgun (WGS) entry which is preliminary data.</text>
</comment>
<feature type="chain" id="PRO_5046022280" evidence="1">
    <location>
        <begin position="21"/>
        <end position="129"/>
    </location>
</feature>
<reference evidence="3" key="1">
    <citation type="journal article" date="2019" name="Int. J. Syst. Evol. Microbiol.">
        <title>The Global Catalogue of Microorganisms (GCM) 10K type strain sequencing project: providing services to taxonomists for standard genome sequencing and annotation.</title>
        <authorList>
            <consortium name="The Broad Institute Genomics Platform"/>
            <consortium name="The Broad Institute Genome Sequencing Center for Infectious Disease"/>
            <person name="Wu L."/>
            <person name="Ma J."/>
        </authorList>
    </citation>
    <scope>NUCLEOTIDE SEQUENCE [LARGE SCALE GENOMIC DNA]</scope>
    <source>
        <strain evidence="3">JCM 18401</strain>
    </source>
</reference>